<name>X0X6Z4_9ZZZZ</name>
<dbReference type="AlphaFoldDB" id="X0X6Z4"/>
<protein>
    <submittedName>
        <fullName evidence="1">Uncharacterized protein</fullName>
    </submittedName>
</protein>
<dbReference type="EMBL" id="BARS01032987">
    <property type="protein sequence ID" value="GAG20756.1"/>
    <property type="molecule type" value="Genomic_DNA"/>
</dbReference>
<organism evidence="1">
    <name type="scientific">marine sediment metagenome</name>
    <dbReference type="NCBI Taxonomy" id="412755"/>
    <lineage>
        <taxon>unclassified sequences</taxon>
        <taxon>metagenomes</taxon>
        <taxon>ecological metagenomes</taxon>
    </lineage>
</organism>
<feature type="non-terminal residue" evidence="1">
    <location>
        <position position="1"/>
    </location>
</feature>
<reference evidence="1" key="1">
    <citation type="journal article" date="2014" name="Front. Microbiol.">
        <title>High frequency of phylogenetically diverse reductive dehalogenase-homologous genes in deep subseafloor sedimentary metagenomes.</title>
        <authorList>
            <person name="Kawai M."/>
            <person name="Futagami T."/>
            <person name="Toyoda A."/>
            <person name="Takaki Y."/>
            <person name="Nishi S."/>
            <person name="Hori S."/>
            <person name="Arai W."/>
            <person name="Tsubouchi T."/>
            <person name="Morono Y."/>
            <person name="Uchiyama I."/>
            <person name="Ito T."/>
            <person name="Fujiyama A."/>
            <person name="Inagaki F."/>
            <person name="Takami H."/>
        </authorList>
    </citation>
    <scope>NUCLEOTIDE SEQUENCE</scope>
    <source>
        <strain evidence="1">Expedition CK06-06</strain>
    </source>
</reference>
<proteinExistence type="predicted"/>
<sequence>GIFTFSTLEAAQAELGEHIHRIHPEMTIYHQVLDTISKKSQWENGESVRLQNGKIRGKPGMVYLKNTGSGYVMLHLWQKGRRSYTSPGLRVAHLSGANGWQTSVDFDAWAYRVWHRRVSSDLEKN</sequence>
<evidence type="ECO:0000313" key="1">
    <source>
        <dbReference type="EMBL" id="GAG20756.1"/>
    </source>
</evidence>
<gene>
    <name evidence="1" type="ORF">S01H1_51133</name>
</gene>
<comment type="caution">
    <text evidence="1">The sequence shown here is derived from an EMBL/GenBank/DDBJ whole genome shotgun (WGS) entry which is preliminary data.</text>
</comment>
<accession>X0X6Z4</accession>